<dbReference type="AlphaFoldDB" id="A0AAE3YN07"/>
<evidence type="ECO:0000313" key="3">
    <source>
        <dbReference type="Proteomes" id="UP001183643"/>
    </source>
</evidence>
<dbReference type="Proteomes" id="UP001183643">
    <property type="component" value="Unassembled WGS sequence"/>
</dbReference>
<dbReference type="InterPro" id="IPR050228">
    <property type="entry name" value="Carboxylesterase_BioH"/>
</dbReference>
<dbReference type="PANTHER" id="PTHR43194">
    <property type="entry name" value="HYDROLASE ALPHA/BETA FOLD FAMILY"/>
    <property type="match status" value="1"/>
</dbReference>
<comment type="caution">
    <text evidence="2">The sequence shown here is derived from an EMBL/GenBank/DDBJ whole genome shotgun (WGS) entry which is preliminary data.</text>
</comment>
<dbReference type="SUPFAM" id="SSF53474">
    <property type="entry name" value="alpha/beta-Hydrolases"/>
    <property type="match status" value="1"/>
</dbReference>
<sequence length="242" mass="24784">MAISTGTVDAGGVTIAFRTAGDAGAPPVVLLHGGGSRAATWDAFAMSLAAAGQRAIALDLRGHGGSARTRDYPLAAFRDDVLAAMDALGLGRVSLVGHSLGGHTATLVAQAAPDRVGRLVLEDPPAPSGTAGVRSLPARQLLLPWVGMLVRRGGFDGRALAAAVRQLRAPDPGWWDRVPLITAPTLVIGGGPRSHVSAERLAALARALPDGRLLTIPAGHRVHSTAPAAFQDAVLPFLTTRP</sequence>
<evidence type="ECO:0000259" key="1">
    <source>
        <dbReference type="Pfam" id="PF00561"/>
    </source>
</evidence>
<keyword evidence="3" id="KW-1185">Reference proteome</keyword>
<dbReference type="Gene3D" id="3.40.50.1820">
    <property type="entry name" value="alpha/beta hydrolase"/>
    <property type="match status" value="1"/>
</dbReference>
<evidence type="ECO:0000313" key="2">
    <source>
        <dbReference type="EMBL" id="MDR7275154.1"/>
    </source>
</evidence>
<organism evidence="2 3">
    <name type="scientific">Catenuloplanes atrovinosus</name>
    <dbReference type="NCBI Taxonomy" id="137266"/>
    <lineage>
        <taxon>Bacteria</taxon>
        <taxon>Bacillati</taxon>
        <taxon>Actinomycetota</taxon>
        <taxon>Actinomycetes</taxon>
        <taxon>Micromonosporales</taxon>
        <taxon>Micromonosporaceae</taxon>
        <taxon>Catenuloplanes</taxon>
    </lineage>
</organism>
<protein>
    <submittedName>
        <fullName evidence="2">Pimeloyl-ACP methyl ester carboxylesterase</fullName>
    </submittedName>
</protein>
<dbReference type="PRINTS" id="PR00111">
    <property type="entry name" value="ABHYDROLASE"/>
</dbReference>
<dbReference type="EMBL" id="JAVDYB010000001">
    <property type="protein sequence ID" value="MDR7275154.1"/>
    <property type="molecule type" value="Genomic_DNA"/>
</dbReference>
<dbReference type="InterPro" id="IPR029058">
    <property type="entry name" value="AB_hydrolase_fold"/>
</dbReference>
<proteinExistence type="predicted"/>
<dbReference type="GO" id="GO:0003824">
    <property type="term" value="F:catalytic activity"/>
    <property type="evidence" value="ECO:0007669"/>
    <property type="project" value="UniProtKB-ARBA"/>
</dbReference>
<name>A0AAE3YN07_9ACTN</name>
<feature type="domain" description="AB hydrolase-1" evidence="1">
    <location>
        <begin position="26"/>
        <end position="128"/>
    </location>
</feature>
<dbReference type="RefSeq" id="WP_310365763.1">
    <property type="nucleotide sequence ID" value="NZ_JAVDYB010000001.1"/>
</dbReference>
<gene>
    <name evidence="2" type="ORF">J2S41_001932</name>
</gene>
<reference evidence="2" key="1">
    <citation type="submission" date="2023-07" db="EMBL/GenBank/DDBJ databases">
        <title>Sequencing the genomes of 1000 actinobacteria strains.</title>
        <authorList>
            <person name="Klenk H.-P."/>
        </authorList>
    </citation>
    <scope>NUCLEOTIDE SEQUENCE</scope>
    <source>
        <strain evidence="2">DSM 44707</strain>
    </source>
</reference>
<accession>A0AAE3YN07</accession>
<dbReference type="Pfam" id="PF00561">
    <property type="entry name" value="Abhydrolase_1"/>
    <property type="match status" value="1"/>
</dbReference>
<dbReference type="InterPro" id="IPR000073">
    <property type="entry name" value="AB_hydrolase_1"/>
</dbReference>
<dbReference type="PANTHER" id="PTHR43194:SF2">
    <property type="entry name" value="PEROXISOMAL MEMBRANE PROTEIN LPX1"/>
    <property type="match status" value="1"/>
</dbReference>